<dbReference type="Pfam" id="PF10294">
    <property type="entry name" value="Methyltransf_16"/>
    <property type="match status" value="1"/>
</dbReference>
<dbReference type="InterPro" id="IPR029063">
    <property type="entry name" value="SAM-dependent_MTases_sf"/>
</dbReference>
<gene>
    <name evidence="1" type="ORF">P280DRAFT_449845</name>
</gene>
<evidence type="ECO:0000313" key="1">
    <source>
        <dbReference type="EMBL" id="KAF2640996.1"/>
    </source>
</evidence>
<dbReference type="GO" id="GO:0008757">
    <property type="term" value="F:S-adenosylmethionine-dependent methyltransferase activity"/>
    <property type="evidence" value="ECO:0007669"/>
    <property type="project" value="UniProtKB-ARBA"/>
</dbReference>
<dbReference type="InterPro" id="IPR019410">
    <property type="entry name" value="Methyltransf_16"/>
</dbReference>
<dbReference type="Gene3D" id="3.40.50.150">
    <property type="entry name" value="Vaccinia Virus protein VP39"/>
    <property type="match status" value="1"/>
</dbReference>
<dbReference type="GO" id="GO:0005737">
    <property type="term" value="C:cytoplasm"/>
    <property type="evidence" value="ECO:0007669"/>
    <property type="project" value="TreeGrafter"/>
</dbReference>
<protein>
    <recommendedName>
        <fullName evidence="3">Methyltransferase-domain-containing protein</fullName>
    </recommendedName>
</protein>
<dbReference type="AlphaFoldDB" id="A0A6A6RZK9"/>
<keyword evidence="2" id="KW-1185">Reference proteome</keyword>
<dbReference type="OrthoDB" id="194386at2759"/>
<name>A0A6A6RZK9_9PLEO</name>
<sequence>MDPTVESSLLILRRQYFQLVDLSQLKWPEGPDLKQANAQSWIFLHLFDTERLPTLPPERYRLRVLKLLISKLERAIDDPEEDELSDDLMSALSSLLASGVPSEDASAQQKAYVTYAFSPPSTGESLTEERGVTLLESRAVISSSGTTGLRTWEAALHLGAFLCSRRGQESIRAKRIFELGAGTGLLSILCAKHLGISGVVATDGDEAVVDAIKTNTFLNGIDVDRPSGATVRAAVLRWGWALQATTFYEDYGMEVPDVVLGADVTYDKGVIPALVSSLREFFELNSSLHVLIAATVRNEQTFETFLNACRRNHFSLNLVDFPACPEQHQDGPFYPTWSQISIWEITRPQPVGDPFAL</sequence>
<dbReference type="PANTHER" id="PTHR14614">
    <property type="entry name" value="HEPATOCELLULAR CARCINOMA-ASSOCIATED ANTIGEN"/>
    <property type="match status" value="1"/>
</dbReference>
<dbReference type="EMBL" id="MU006783">
    <property type="protein sequence ID" value="KAF2640996.1"/>
    <property type="molecule type" value="Genomic_DNA"/>
</dbReference>
<organism evidence="1 2">
    <name type="scientific">Massarina eburnea CBS 473.64</name>
    <dbReference type="NCBI Taxonomy" id="1395130"/>
    <lineage>
        <taxon>Eukaryota</taxon>
        <taxon>Fungi</taxon>
        <taxon>Dikarya</taxon>
        <taxon>Ascomycota</taxon>
        <taxon>Pezizomycotina</taxon>
        <taxon>Dothideomycetes</taxon>
        <taxon>Pleosporomycetidae</taxon>
        <taxon>Pleosporales</taxon>
        <taxon>Massarineae</taxon>
        <taxon>Massarinaceae</taxon>
        <taxon>Massarina</taxon>
    </lineage>
</organism>
<accession>A0A6A6RZK9</accession>
<dbReference type="PANTHER" id="PTHR14614:SF130">
    <property type="entry name" value="PROTEIN-LYSINE N-METHYLTRANSFERASE EEF2KMT"/>
    <property type="match status" value="1"/>
</dbReference>
<proteinExistence type="predicted"/>
<dbReference type="Proteomes" id="UP000799753">
    <property type="component" value="Unassembled WGS sequence"/>
</dbReference>
<evidence type="ECO:0008006" key="3">
    <source>
        <dbReference type="Google" id="ProtNLM"/>
    </source>
</evidence>
<evidence type="ECO:0000313" key="2">
    <source>
        <dbReference type="Proteomes" id="UP000799753"/>
    </source>
</evidence>
<dbReference type="SUPFAM" id="SSF53335">
    <property type="entry name" value="S-adenosyl-L-methionine-dependent methyltransferases"/>
    <property type="match status" value="1"/>
</dbReference>
<reference evidence="1" key="1">
    <citation type="journal article" date="2020" name="Stud. Mycol.">
        <title>101 Dothideomycetes genomes: a test case for predicting lifestyles and emergence of pathogens.</title>
        <authorList>
            <person name="Haridas S."/>
            <person name="Albert R."/>
            <person name="Binder M."/>
            <person name="Bloem J."/>
            <person name="Labutti K."/>
            <person name="Salamov A."/>
            <person name="Andreopoulos B."/>
            <person name="Baker S."/>
            <person name="Barry K."/>
            <person name="Bills G."/>
            <person name="Bluhm B."/>
            <person name="Cannon C."/>
            <person name="Castanera R."/>
            <person name="Culley D."/>
            <person name="Daum C."/>
            <person name="Ezra D."/>
            <person name="Gonzalez J."/>
            <person name="Henrissat B."/>
            <person name="Kuo A."/>
            <person name="Liang C."/>
            <person name="Lipzen A."/>
            <person name="Lutzoni F."/>
            <person name="Magnuson J."/>
            <person name="Mondo S."/>
            <person name="Nolan M."/>
            <person name="Ohm R."/>
            <person name="Pangilinan J."/>
            <person name="Park H.-J."/>
            <person name="Ramirez L."/>
            <person name="Alfaro M."/>
            <person name="Sun H."/>
            <person name="Tritt A."/>
            <person name="Yoshinaga Y."/>
            <person name="Zwiers L.-H."/>
            <person name="Turgeon B."/>
            <person name="Goodwin S."/>
            <person name="Spatafora J."/>
            <person name="Crous P."/>
            <person name="Grigoriev I."/>
        </authorList>
    </citation>
    <scope>NUCLEOTIDE SEQUENCE</scope>
    <source>
        <strain evidence="1">CBS 473.64</strain>
    </source>
</reference>